<accession>A0A381XUK7</accession>
<keyword evidence="1" id="KW-1133">Transmembrane helix</keyword>
<evidence type="ECO:0000313" key="2">
    <source>
        <dbReference type="EMBL" id="SVA68449.1"/>
    </source>
</evidence>
<keyword evidence="1" id="KW-0472">Membrane</keyword>
<sequence length="50" mass="5816">MIYREAGQFKTTYKSDQALLPIAQDRFFVIALLVFAYSVIPLVANDYWLD</sequence>
<name>A0A381XUK7_9ZZZZ</name>
<gene>
    <name evidence="2" type="ORF">METZ01_LOCUS121303</name>
</gene>
<keyword evidence="1" id="KW-0812">Transmembrane</keyword>
<feature type="non-terminal residue" evidence="2">
    <location>
        <position position="50"/>
    </location>
</feature>
<reference evidence="2" key="1">
    <citation type="submission" date="2018-05" db="EMBL/GenBank/DDBJ databases">
        <authorList>
            <person name="Lanie J.A."/>
            <person name="Ng W.-L."/>
            <person name="Kazmierczak K.M."/>
            <person name="Andrzejewski T.M."/>
            <person name="Davidsen T.M."/>
            <person name="Wayne K.J."/>
            <person name="Tettelin H."/>
            <person name="Glass J.I."/>
            <person name="Rusch D."/>
            <person name="Podicherti R."/>
            <person name="Tsui H.-C.T."/>
            <person name="Winkler M.E."/>
        </authorList>
    </citation>
    <scope>NUCLEOTIDE SEQUENCE</scope>
</reference>
<protein>
    <submittedName>
        <fullName evidence="2">Uncharacterized protein</fullName>
    </submittedName>
</protein>
<organism evidence="2">
    <name type="scientific">marine metagenome</name>
    <dbReference type="NCBI Taxonomy" id="408172"/>
    <lineage>
        <taxon>unclassified sequences</taxon>
        <taxon>metagenomes</taxon>
        <taxon>ecological metagenomes</taxon>
    </lineage>
</organism>
<dbReference type="EMBL" id="UINC01016442">
    <property type="protein sequence ID" value="SVA68449.1"/>
    <property type="molecule type" value="Genomic_DNA"/>
</dbReference>
<proteinExistence type="predicted"/>
<dbReference type="AlphaFoldDB" id="A0A381XUK7"/>
<feature type="transmembrane region" description="Helical" evidence="1">
    <location>
        <begin position="27"/>
        <end position="44"/>
    </location>
</feature>
<evidence type="ECO:0000256" key="1">
    <source>
        <dbReference type="SAM" id="Phobius"/>
    </source>
</evidence>